<feature type="region of interest" description="Disordered" evidence="1">
    <location>
        <begin position="1"/>
        <end position="43"/>
    </location>
</feature>
<dbReference type="RefSeq" id="WP_343978299.1">
    <property type="nucleotide sequence ID" value="NZ_BAAAGK010000163.1"/>
</dbReference>
<accession>A0ABW2SXP5</accession>
<dbReference type="Gene3D" id="1.10.1660.10">
    <property type="match status" value="1"/>
</dbReference>
<sequence>MTHPFPERRPPHPGARPSGPRGAASAGGSVSRPGRASGGVERTYQLTRPERLDLETFASATGTHPELVRRLVRLGLLEAGTDSAGHLWFPPPEVLTMARIRRLRAGFSINYAALGLVLDLLDRIAQLEAAQRGRSRLTGGSPWT</sequence>
<comment type="caution">
    <text evidence="2">The sequence shown here is derived from an EMBL/GenBank/DDBJ whole genome shotgun (WGS) entry which is preliminary data.</text>
</comment>
<feature type="compositionally biased region" description="Low complexity" evidence="1">
    <location>
        <begin position="15"/>
        <end position="39"/>
    </location>
</feature>
<gene>
    <name evidence="2" type="ORF">ACFQVD_11940</name>
</gene>
<proteinExistence type="predicted"/>
<dbReference type="Proteomes" id="UP001596514">
    <property type="component" value="Unassembled WGS sequence"/>
</dbReference>
<protein>
    <submittedName>
        <fullName evidence="2">Chaperone modulator CbpM</fullName>
    </submittedName>
</protein>
<name>A0ABW2SXP5_9ACTN</name>
<evidence type="ECO:0000313" key="2">
    <source>
        <dbReference type="EMBL" id="MFC7600807.1"/>
    </source>
</evidence>
<feature type="compositionally biased region" description="Basic and acidic residues" evidence="1">
    <location>
        <begin position="1"/>
        <end position="10"/>
    </location>
</feature>
<keyword evidence="3" id="KW-1185">Reference proteome</keyword>
<dbReference type="EMBL" id="JBHTEE010000001">
    <property type="protein sequence ID" value="MFC7600807.1"/>
    <property type="molecule type" value="Genomic_DNA"/>
</dbReference>
<evidence type="ECO:0000256" key="1">
    <source>
        <dbReference type="SAM" id="MobiDB-lite"/>
    </source>
</evidence>
<dbReference type="Pfam" id="PF13591">
    <property type="entry name" value="MerR_2"/>
    <property type="match status" value="1"/>
</dbReference>
<evidence type="ECO:0000313" key="3">
    <source>
        <dbReference type="Proteomes" id="UP001596514"/>
    </source>
</evidence>
<organism evidence="2 3">
    <name type="scientific">Streptosporangium amethystogenes subsp. fukuiense</name>
    <dbReference type="NCBI Taxonomy" id="698418"/>
    <lineage>
        <taxon>Bacteria</taxon>
        <taxon>Bacillati</taxon>
        <taxon>Actinomycetota</taxon>
        <taxon>Actinomycetes</taxon>
        <taxon>Streptosporangiales</taxon>
        <taxon>Streptosporangiaceae</taxon>
        <taxon>Streptosporangium</taxon>
    </lineage>
</organism>
<reference evidence="3" key="1">
    <citation type="journal article" date="2019" name="Int. J. Syst. Evol. Microbiol.">
        <title>The Global Catalogue of Microorganisms (GCM) 10K type strain sequencing project: providing services to taxonomists for standard genome sequencing and annotation.</title>
        <authorList>
            <consortium name="The Broad Institute Genomics Platform"/>
            <consortium name="The Broad Institute Genome Sequencing Center for Infectious Disease"/>
            <person name="Wu L."/>
            <person name="Ma J."/>
        </authorList>
    </citation>
    <scope>NUCLEOTIDE SEQUENCE [LARGE SCALE GENOMIC DNA]</scope>
    <source>
        <strain evidence="3">JCM 10083</strain>
    </source>
</reference>